<dbReference type="PANTHER" id="PTHR44170:SF6">
    <property type="entry name" value="CONTACTIN"/>
    <property type="match status" value="1"/>
</dbReference>
<dbReference type="PANTHER" id="PTHR44170">
    <property type="entry name" value="PROTEIN SIDEKICK"/>
    <property type="match status" value="1"/>
</dbReference>
<gene>
    <name evidence="4" type="ORF">TcWFU_005756</name>
</gene>
<dbReference type="PROSITE" id="PS50835">
    <property type="entry name" value="IG_LIKE"/>
    <property type="match status" value="3"/>
</dbReference>
<evidence type="ECO:0000259" key="3">
    <source>
        <dbReference type="PROSITE" id="PS50835"/>
    </source>
</evidence>
<dbReference type="SMART" id="SM00409">
    <property type="entry name" value="IG"/>
    <property type="match status" value="2"/>
</dbReference>
<dbReference type="InterPro" id="IPR036179">
    <property type="entry name" value="Ig-like_dom_sf"/>
</dbReference>
<dbReference type="InterPro" id="IPR007110">
    <property type="entry name" value="Ig-like_dom"/>
</dbReference>
<sequence length="790" mass="88226">MNSGGVFDKLQKLIRRITCRTSERSGRLPLHDHSITGVFLEEDLAPTLARHAGGPMTLRCAAALKGKFLCTSLFRVLKRDENESFKVLKSSEKFVNITVEEGAPELTLQCNRKDHRVVWYKDGLKLHPSPHLQVNSTGSLRLLDVNEGHTGVYRCFVDLQTKAKLVRSYSIQVAYKPVALSHFAKSVYLTAGQPGHIVCCLSGFPEVTQVMWHRSPSPGVVGLEQGEMTSTGLQCLSNQPFSIEELMRASHLLNGVTCYKKLISNVWPEMSGVYTCQGKNSLGWGSLSVPFDVFVRARPYFTQKPEKFPSGDVTFAEVLRSCKAAGNPPPEITWVKYVLKAAKHMKRNVSTSFEMMRLGEQWMLCPVESRTLCWTTERHEVATSEVTQASGIFACIASNDLGFQIALTNLVTSKLTSEWQFTIGIDVTDSLPCGLKVLIEMFTWTPATIPKKMILEHQDCSFWAEFSTSLREKQWKRETISRESMRLGEFKVRGLPSNTLTAVRVFVSCSRGRSTVSNTVYAWTKVATDDPECSLIETHLESRADSEDENANAPMKILLTCGSLVLSLLSVLACLLLRRGFRSRLKNNLHRANYSLPQQSSLWTDRCGDSPSTYKTPTYAPAAADATSVVKDNLQLVAQVPEQLLLPELSFQRLDGTQVVKVITNSIDDSRLPKDAPTERFNVSFFPHLGIFNIRQMCKRRRMWPLPETGSKHKSCGDSLQGPQVYTQLSTCALKLPDLIAPRCACEGHPCGGSSREVWSEGKKSAVQVLERTFHCSQEQAPTDSNYYNI</sequence>
<feature type="domain" description="Ig-like" evidence="3">
    <location>
        <begin position="299"/>
        <end position="417"/>
    </location>
</feature>
<dbReference type="InterPro" id="IPR003599">
    <property type="entry name" value="Ig_sub"/>
</dbReference>
<feature type="domain" description="Ig-like" evidence="3">
    <location>
        <begin position="177"/>
        <end position="292"/>
    </location>
</feature>
<evidence type="ECO:0000313" key="4">
    <source>
        <dbReference type="EMBL" id="KAL5107790.1"/>
    </source>
</evidence>
<keyword evidence="1" id="KW-0677">Repeat</keyword>
<protein>
    <submittedName>
        <fullName evidence="4">Immunoglobulin superfamily DCC subclas member 4</fullName>
    </submittedName>
</protein>
<reference evidence="4 5" key="1">
    <citation type="journal article" date="2022" name="Front. Cell. Infect. Microbiol.">
        <title>The Genomes of Two Strains of Taenia crassiceps the Animal Model for the Study of Human Cysticercosis.</title>
        <authorList>
            <person name="Bobes R.J."/>
            <person name="Estrada K."/>
            <person name="Rios-Valencia D.G."/>
            <person name="Calderon-Gallegos A."/>
            <person name="de la Torre P."/>
            <person name="Carrero J.C."/>
            <person name="Sanchez-Flores A."/>
            <person name="Laclette J.P."/>
        </authorList>
    </citation>
    <scope>NUCLEOTIDE SEQUENCE [LARGE SCALE GENOMIC DNA]</scope>
    <source>
        <strain evidence="4">WFUcys</strain>
    </source>
</reference>
<feature type="domain" description="Ig-like" evidence="3">
    <location>
        <begin position="92"/>
        <end position="172"/>
    </location>
</feature>
<name>A0ABR4QDZ0_9CEST</name>
<dbReference type="InterPro" id="IPR013783">
    <property type="entry name" value="Ig-like_fold"/>
</dbReference>
<accession>A0ABR4QDZ0</accession>
<keyword evidence="5" id="KW-1185">Reference proteome</keyword>
<evidence type="ECO:0000256" key="2">
    <source>
        <dbReference type="ARBA" id="ARBA00023157"/>
    </source>
</evidence>
<keyword evidence="2" id="KW-1015">Disulfide bond</keyword>
<proteinExistence type="predicted"/>
<dbReference type="Proteomes" id="UP001651158">
    <property type="component" value="Unassembled WGS sequence"/>
</dbReference>
<organism evidence="4 5">
    <name type="scientific">Taenia crassiceps</name>
    <dbReference type="NCBI Taxonomy" id="6207"/>
    <lineage>
        <taxon>Eukaryota</taxon>
        <taxon>Metazoa</taxon>
        <taxon>Spiralia</taxon>
        <taxon>Lophotrochozoa</taxon>
        <taxon>Platyhelminthes</taxon>
        <taxon>Cestoda</taxon>
        <taxon>Eucestoda</taxon>
        <taxon>Cyclophyllidea</taxon>
        <taxon>Taeniidae</taxon>
        <taxon>Taenia</taxon>
    </lineage>
</organism>
<dbReference type="EMBL" id="JAKROA010000004">
    <property type="protein sequence ID" value="KAL5107790.1"/>
    <property type="molecule type" value="Genomic_DNA"/>
</dbReference>
<evidence type="ECO:0000313" key="5">
    <source>
        <dbReference type="Proteomes" id="UP001651158"/>
    </source>
</evidence>
<dbReference type="SUPFAM" id="SSF48726">
    <property type="entry name" value="Immunoglobulin"/>
    <property type="match status" value="2"/>
</dbReference>
<dbReference type="CDD" id="cd00096">
    <property type="entry name" value="Ig"/>
    <property type="match status" value="1"/>
</dbReference>
<dbReference type="Gene3D" id="2.60.40.10">
    <property type="entry name" value="Immunoglobulins"/>
    <property type="match status" value="3"/>
</dbReference>
<comment type="caution">
    <text evidence="4">The sequence shown here is derived from an EMBL/GenBank/DDBJ whole genome shotgun (WGS) entry which is preliminary data.</text>
</comment>
<evidence type="ECO:0000256" key="1">
    <source>
        <dbReference type="ARBA" id="ARBA00022737"/>
    </source>
</evidence>